<dbReference type="Proteomes" id="UP001629214">
    <property type="component" value="Unassembled WGS sequence"/>
</dbReference>
<evidence type="ECO:0000256" key="1">
    <source>
        <dbReference type="SAM" id="SignalP"/>
    </source>
</evidence>
<reference evidence="2 3" key="1">
    <citation type="journal article" date="2024" name="Chem. Sci.">
        <title>Discovery of megapolipeptins by genome mining of a Burkholderiales bacteria collection.</title>
        <authorList>
            <person name="Paulo B.S."/>
            <person name="Recchia M.J.J."/>
            <person name="Lee S."/>
            <person name="Fergusson C.H."/>
            <person name="Romanowski S.B."/>
            <person name="Hernandez A."/>
            <person name="Krull N."/>
            <person name="Liu D.Y."/>
            <person name="Cavanagh H."/>
            <person name="Bos A."/>
            <person name="Gray C.A."/>
            <person name="Murphy B.T."/>
            <person name="Linington R.G."/>
            <person name="Eustaquio A.S."/>
        </authorList>
    </citation>
    <scope>NUCLEOTIDE SEQUENCE [LARGE SCALE GENOMIC DNA]</scope>
    <source>
        <strain evidence="2 3">RL21-008-BIB-B</strain>
    </source>
</reference>
<protein>
    <submittedName>
        <fullName evidence="2">Heme-binding protein</fullName>
    </submittedName>
</protein>
<name>A0ABW8ZAU3_9BURK</name>
<evidence type="ECO:0000313" key="3">
    <source>
        <dbReference type="Proteomes" id="UP001629214"/>
    </source>
</evidence>
<dbReference type="InterPro" id="IPR052517">
    <property type="entry name" value="GlcG_carb_metab_protein"/>
</dbReference>
<organism evidence="2 3">
    <name type="scientific">Herbaspirillum rhizosphaerae</name>
    <dbReference type="NCBI Taxonomy" id="346179"/>
    <lineage>
        <taxon>Bacteria</taxon>
        <taxon>Pseudomonadati</taxon>
        <taxon>Pseudomonadota</taxon>
        <taxon>Betaproteobacteria</taxon>
        <taxon>Burkholderiales</taxon>
        <taxon>Oxalobacteraceae</taxon>
        <taxon>Herbaspirillum</taxon>
    </lineage>
</organism>
<dbReference type="InterPro" id="IPR005624">
    <property type="entry name" value="PduO/GlcC-like"/>
</dbReference>
<dbReference type="Gene3D" id="3.30.450.150">
    <property type="entry name" value="Haem-degrading domain"/>
    <property type="match status" value="1"/>
</dbReference>
<dbReference type="PANTHER" id="PTHR34309">
    <property type="entry name" value="SLR1406 PROTEIN"/>
    <property type="match status" value="1"/>
</dbReference>
<proteinExistence type="predicted"/>
<dbReference type="Pfam" id="PF03928">
    <property type="entry name" value="HbpS-like"/>
    <property type="match status" value="1"/>
</dbReference>
<keyword evidence="1" id="KW-0732">Signal</keyword>
<dbReference type="PANTHER" id="PTHR34309:SF1">
    <property type="entry name" value="PROTEIN GLCG"/>
    <property type="match status" value="1"/>
</dbReference>
<accession>A0ABW8ZAU3</accession>
<gene>
    <name evidence="2" type="ORF">PQR63_16035</name>
</gene>
<feature type="chain" id="PRO_5046049208" evidence="1">
    <location>
        <begin position="29"/>
        <end position="168"/>
    </location>
</feature>
<feature type="signal peptide" evidence="1">
    <location>
        <begin position="1"/>
        <end position="28"/>
    </location>
</feature>
<sequence length="168" mass="17264">MHLNRAFTTLSLCLLGAMSTSFSVTAFAQQKEGAAISKRVLTLEMAKSIVAAAHDEARKNGWPGGIAVVDDGGWLIAAERMDNAATAIGPSVAMEKARTAALFKRPSADLENAVNNGRPAAITAGLVMMEGGVPIVIDGQIVGAIGVSADTKVHDSQIARAGLAALKP</sequence>
<dbReference type="InterPro" id="IPR038084">
    <property type="entry name" value="PduO/GlcC-like_sf"/>
</dbReference>
<dbReference type="SUPFAM" id="SSF143744">
    <property type="entry name" value="GlcG-like"/>
    <property type="match status" value="1"/>
</dbReference>
<keyword evidence="3" id="KW-1185">Reference proteome</keyword>
<comment type="caution">
    <text evidence="2">The sequence shown here is derived from an EMBL/GenBank/DDBJ whole genome shotgun (WGS) entry which is preliminary data.</text>
</comment>
<dbReference type="EMBL" id="JAQQFR010000010">
    <property type="protein sequence ID" value="MFL9879910.1"/>
    <property type="molecule type" value="Genomic_DNA"/>
</dbReference>
<dbReference type="RefSeq" id="WP_408168997.1">
    <property type="nucleotide sequence ID" value="NZ_JAQQFR010000010.1"/>
</dbReference>
<evidence type="ECO:0000313" key="2">
    <source>
        <dbReference type="EMBL" id="MFL9879910.1"/>
    </source>
</evidence>